<evidence type="ECO:0000256" key="1">
    <source>
        <dbReference type="SAM" id="SignalP"/>
    </source>
</evidence>
<accession>A0A0L6VF97</accession>
<dbReference type="OrthoDB" id="2505776at2759"/>
<comment type="caution">
    <text evidence="2">The sequence shown here is derived from an EMBL/GenBank/DDBJ whole genome shotgun (WGS) entry which is preliminary data.</text>
</comment>
<organism evidence="2 3">
    <name type="scientific">Puccinia sorghi</name>
    <dbReference type="NCBI Taxonomy" id="27349"/>
    <lineage>
        <taxon>Eukaryota</taxon>
        <taxon>Fungi</taxon>
        <taxon>Dikarya</taxon>
        <taxon>Basidiomycota</taxon>
        <taxon>Pucciniomycotina</taxon>
        <taxon>Pucciniomycetes</taxon>
        <taxon>Pucciniales</taxon>
        <taxon>Pucciniaceae</taxon>
        <taxon>Puccinia</taxon>
    </lineage>
</organism>
<dbReference type="EMBL" id="LAVV01006546">
    <property type="protein sequence ID" value="KNZ59413.1"/>
    <property type="molecule type" value="Genomic_DNA"/>
</dbReference>
<feature type="signal peptide" evidence="1">
    <location>
        <begin position="1"/>
        <end position="24"/>
    </location>
</feature>
<sequence length="234" mass="26824">MPFFITVFIILFVLWLHLFCNVSQEKCKAAIQIIINILSASAKNPITICSLDTIPHDPQTMIGRANLDVYKQFSNSDPCYKELFFKKKIYQGEKDIGDLENYTQPPHIPPTLITTPCCVFISQSILTWVKWLLSRPETEKEINDWIQVNHELKNQGYYADIQHGNNLTKTTWTNRPNLFNLRVSLFVDWFNPCGNKISCKLESTGFLAFLCLNLPPSLWNKLSHMCIAGITPGP</sequence>
<dbReference type="Proteomes" id="UP000037035">
    <property type="component" value="Unassembled WGS sequence"/>
</dbReference>
<gene>
    <name evidence="2" type="ORF">VP01_1738g3</name>
</gene>
<name>A0A0L6VF97_9BASI</name>
<evidence type="ECO:0000313" key="2">
    <source>
        <dbReference type="EMBL" id="KNZ59413.1"/>
    </source>
</evidence>
<proteinExistence type="predicted"/>
<dbReference type="AlphaFoldDB" id="A0A0L6VF97"/>
<keyword evidence="1" id="KW-0732">Signal</keyword>
<feature type="chain" id="PRO_5005568315" evidence="1">
    <location>
        <begin position="25"/>
        <end position="234"/>
    </location>
</feature>
<evidence type="ECO:0000313" key="3">
    <source>
        <dbReference type="Proteomes" id="UP000037035"/>
    </source>
</evidence>
<reference evidence="2 3" key="1">
    <citation type="submission" date="2015-08" db="EMBL/GenBank/DDBJ databases">
        <title>Next Generation Sequencing and Analysis of the Genome of Puccinia sorghi L Schw, the Causal Agent of Maize Common Rust.</title>
        <authorList>
            <person name="Rochi L."/>
            <person name="Burguener G."/>
            <person name="Darino M."/>
            <person name="Turjanski A."/>
            <person name="Kreff E."/>
            <person name="Dieguez M.J."/>
            <person name="Sacco F."/>
        </authorList>
    </citation>
    <scope>NUCLEOTIDE SEQUENCE [LARGE SCALE GENOMIC DNA]</scope>
    <source>
        <strain evidence="2 3">RO10H11247</strain>
    </source>
</reference>
<dbReference type="VEuPathDB" id="FungiDB:VP01_1738g3"/>
<protein>
    <submittedName>
        <fullName evidence="2">Uncharacterized protein</fullName>
    </submittedName>
</protein>
<keyword evidence="3" id="KW-1185">Reference proteome</keyword>